<evidence type="ECO:0000313" key="3">
    <source>
        <dbReference type="Proteomes" id="UP000717696"/>
    </source>
</evidence>
<sequence length="112" mass="12286">MSLETTLRALHTPMIPTKVLSTALSTLLVTLRLASIPTAVTMIVIRVMTIPISTTLQTIPIAVTPIKMQRMTKAMQERNLKPTIHKTRATATAGKMRTATTCIKMTLIKALM</sequence>
<evidence type="ECO:0000256" key="1">
    <source>
        <dbReference type="SAM" id="Phobius"/>
    </source>
</evidence>
<evidence type="ECO:0000313" key="2">
    <source>
        <dbReference type="EMBL" id="KAH7120135.1"/>
    </source>
</evidence>
<gene>
    <name evidence="2" type="ORF">B0J13DRAFT_568358</name>
</gene>
<keyword evidence="1" id="KW-0812">Transmembrane</keyword>
<organism evidence="2 3">
    <name type="scientific">Dactylonectria estremocensis</name>
    <dbReference type="NCBI Taxonomy" id="1079267"/>
    <lineage>
        <taxon>Eukaryota</taxon>
        <taxon>Fungi</taxon>
        <taxon>Dikarya</taxon>
        <taxon>Ascomycota</taxon>
        <taxon>Pezizomycotina</taxon>
        <taxon>Sordariomycetes</taxon>
        <taxon>Hypocreomycetidae</taxon>
        <taxon>Hypocreales</taxon>
        <taxon>Nectriaceae</taxon>
        <taxon>Dactylonectria</taxon>
    </lineage>
</organism>
<keyword evidence="1" id="KW-1133">Transmembrane helix</keyword>
<accession>A0A9P9DGG1</accession>
<protein>
    <submittedName>
        <fullName evidence="2">Uncharacterized protein</fullName>
    </submittedName>
</protein>
<keyword evidence="1" id="KW-0472">Membrane</keyword>
<reference evidence="2" key="1">
    <citation type="journal article" date="2021" name="Nat. Commun.">
        <title>Genetic determinants of endophytism in the Arabidopsis root mycobiome.</title>
        <authorList>
            <person name="Mesny F."/>
            <person name="Miyauchi S."/>
            <person name="Thiergart T."/>
            <person name="Pickel B."/>
            <person name="Atanasova L."/>
            <person name="Karlsson M."/>
            <person name="Huettel B."/>
            <person name="Barry K.W."/>
            <person name="Haridas S."/>
            <person name="Chen C."/>
            <person name="Bauer D."/>
            <person name="Andreopoulos W."/>
            <person name="Pangilinan J."/>
            <person name="LaButti K."/>
            <person name="Riley R."/>
            <person name="Lipzen A."/>
            <person name="Clum A."/>
            <person name="Drula E."/>
            <person name="Henrissat B."/>
            <person name="Kohler A."/>
            <person name="Grigoriev I.V."/>
            <person name="Martin F.M."/>
            <person name="Hacquard S."/>
        </authorList>
    </citation>
    <scope>NUCLEOTIDE SEQUENCE</scope>
    <source>
        <strain evidence="2">MPI-CAGE-AT-0021</strain>
    </source>
</reference>
<dbReference type="EMBL" id="JAGMUU010000029">
    <property type="protein sequence ID" value="KAH7120135.1"/>
    <property type="molecule type" value="Genomic_DNA"/>
</dbReference>
<dbReference type="Proteomes" id="UP000717696">
    <property type="component" value="Unassembled WGS sequence"/>
</dbReference>
<keyword evidence="3" id="KW-1185">Reference proteome</keyword>
<feature type="transmembrane region" description="Helical" evidence="1">
    <location>
        <begin position="44"/>
        <end position="66"/>
    </location>
</feature>
<name>A0A9P9DGG1_9HYPO</name>
<proteinExistence type="predicted"/>
<comment type="caution">
    <text evidence="2">The sequence shown here is derived from an EMBL/GenBank/DDBJ whole genome shotgun (WGS) entry which is preliminary data.</text>
</comment>
<dbReference type="AlphaFoldDB" id="A0A9P9DGG1"/>